<dbReference type="Proteomes" id="UP001233172">
    <property type="component" value="Unassembled WGS sequence"/>
</dbReference>
<reference evidence="1" key="1">
    <citation type="journal article" date="2023" name="PLoS Negl. Trop. Dis.">
        <title>A genome sequence for Biomphalaria pfeifferi, the major vector snail for the human-infecting parasite Schistosoma mansoni.</title>
        <authorList>
            <person name="Bu L."/>
            <person name="Lu L."/>
            <person name="Laidemitt M.R."/>
            <person name="Zhang S.M."/>
            <person name="Mutuku M."/>
            <person name="Mkoji G."/>
            <person name="Steinauer M."/>
            <person name="Loker E.S."/>
        </authorList>
    </citation>
    <scope>NUCLEOTIDE SEQUENCE</scope>
    <source>
        <strain evidence="1">KasaAsao</strain>
    </source>
</reference>
<dbReference type="EMBL" id="JASAOG010000037">
    <property type="protein sequence ID" value="KAK0060266.1"/>
    <property type="molecule type" value="Genomic_DNA"/>
</dbReference>
<keyword evidence="2" id="KW-1185">Reference proteome</keyword>
<dbReference type="AlphaFoldDB" id="A0AAD8BSW9"/>
<name>A0AAD8BSW9_BIOPF</name>
<organism evidence="1 2">
    <name type="scientific">Biomphalaria pfeifferi</name>
    <name type="common">Bloodfluke planorb</name>
    <name type="synonym">Freshwater snail</name>
    <dbReference type="NCBI Taxonomy" id="112525"/>
    <lineage>
        <taxon>Eukaryota</taxon>
        <taxon>Metazoa</taxon>
        <taxon>Spiralia</taxon>
        <taxon>Lophotrochozoa</taxon>
        <taxon>Mollusca</taxon>
        <taxon>Gastropoda</taxon>
        <taxon>Heterobranchia</taxon>
        <taxon>Euthyneura</taxon>
        <taxon>Panpulmonata</taxon>
        <taxon>Hygrophila</taxon>
        <taxon>Lymnaeoidea</taxon>
        <taxon>Planorbidae</taxon>
        <taxon>Biomphalaria</taxon>
    </lineage>
</organism>
<reference evidence="1" key="2">
    <citation type="submission" date="2023-04" db="EMBL/GenBank/DDBJ databases">
        <authorList>
            <person name="Bu L."/>
            <person name="Lu L."/>
            <person name="Laidemitt M.R."/>
            <person name="Zhang S.M."/>
            <person name="Mutuku M."/>
            <person name="Mkoji G."/>
            <person name="Steinauer M."/>
            <person name="Loker E.S."/>
        </authorList>
    </citation>
    <scope>NUCLEOTIDE SEQUENCE</scope>
    <source>
        <strain evidence="1">KasaAsao</strain>
        <tissue evidence="1">Whole Snail</tissue>
    </source>
</reference>
<sequence>MVEYSSVPQVLMAFFGVGERSFSLATSRMSQTRVELTFRITESALLLMVCNIRMESPPFASSNGYKTEKLREVNHNSLLLLRFPHYSLQNTRSLEQ</sequence>
<accession>A0AAD8BSW9</accession>
<proteinExistence type="predicted"/>
<protein>
    <submittedName>
        <fullName evidence="1">Uncharacterized protein</fullName>
    </submittedName>
</protein>
<comment type="caution">
    <text evidence="1">The sequence shown here is derived from an EMBL/GenBank/DDBJ whole genome shotgun (WGS) entry which is preliminary data.</text>
</comment>
<evidence type="ECO:0000313" key="1">
    <source>
        <dbReference type="EMBL" id="KAK0060266.1"/>
    </source>
</evidence>
<evidence type="ECO:0000313" key="2">
    <source>
        <dbReference type="Proteomes" id="UP001233172"/>
    </source>
</evidence>
<gene>
    <name evidence="1" type="ORF">Bpfe_010453</name>
</gene>